<dbReference type="InterPro" id="IPR057326">
    <property type="entry name" value="KR_dom"/>
</dbReference>
<protein>
    <submittedName>
        <fullName evidence="5">SDR family oxidoreductase</fullName>
    </submittedName>
</protein>
<dbReference type="GO" id="GO:0016020">
    <property type="term" value="C:membrane"/>
    <property type="evidence" value="ECO:0007669"/>
    <property type="project" value="TreeGrafter"/>
</dbReference>
<feature type="domain" description="Ketoreductase" evidence="4">
    <location>
        <begin position="6"/>
        <end position="188"/>
    </location>
</feature>
<dbReference type="Proteomes" id="UP000462621">
    <property type="component" value="Unassembled WGS sequence"/>
</dbReference>
<dbReference type="PRINTS" id="PR00080">
    <property type="entry name" value="SDRFAMILY"/>
</dbReference>
<evidence type="ECO:0000256" key="1">
    <source>
        <dbReference type="ARBA" id="ARBA00006484"/>
    </source>
</evidence>
<dbReference type="Pfam" id="PF00106">
    <property type="entry name" value="adh_short"/>
    <property type="match status" value="1"/>
</dbReference>
<keyword evidence="2" id="KW-0560">Oxidoreductase</keyword>
<dbReference type="CDD" id="cd05233">
    <property type="entry name" value="SDR_c"/>
    <property type="match status" value="1"/>
</dbReference>
<dbReference type="NCBIfam" id="NF006565">
    <property type="entry name" value="PRK09072.1"/>
    <property type="match status" value="1"/>
</dbReference>
<dbReference type="PRINTS" id="PR00081">
    <property type="entry name" value="GDHRDH"/>
</dbReference>
<dbReference type="GO" id="GO:0016491">
    <property type="term" value="F:oxidoreductase activity"/>
    <property type="evidence" value="ECO:0007669"/>
    <property type="project" value="UniProtKB-KW"/>
</dbReference>
<evidence type="ECO:0000256" key="3">
    <source>
        <dbReference type="RuleBase" id="RU000363"/>
    </source>
</evidence>
<dbReference type="RefSeq" id="WP_161154244.1">
    <property type="nucleotide sequence ID" value="NZ_WEKT01000008.1"/>
</dbReference>
<dbReference type="InterPro" id="IPR002347">
    <property type="entry name" value="SDR_fam"/>
</dbReference>
<gene>
    <name evidence="5" type="ORF">F9817_07030</name>
</gene>
<dbReference type="AlphaFoldDB" id="A0A7X4RUC8"/>
<sequence>MDLQNKTVVLTGATGGIGQAVAQLLEQRGANLVLVARHQQALETLRESLKRPESHAVCAADVTDGEQRENLLHFLRYGLDDHGIDVVINNAGTNQFSLLSQRSPSSVEHEIALNLNAPILLTQGMLSWINRPGIILNIGSTLGAIGYPGYSTYCAAKSGVQRFSEALDRELDGSGIRVLFLAPRTTDTRLNNDAVQEMNRALGNHSDSVDVVAKHVVKVIEDEIASLWIGWPEKLFVRINQLVPNVVSKSIRKQQATIHQFISNRKKHV</sequence>
<comment type="caution">
    <text evidence="5">The sequence shown here is derived from an EMBL/GenBank/DDBJ whole genome shotgun (WGS) entry which is preliminary data.</text>
</comment>
<organism evidence="5 6">
    <name type="scientific">Vibrio eleionomae</name>
    <dbReference type="NCBI Taxonomy" id="2653505"/>
    <lineage>
        <taxon>Bacteria</taxon>
        <taxon>Pseudomonadati</taxon>
        <taxon>Pseudomonadota</taxon>
        <taxon>Gammaproteobacteria</taxon>
        <taxon>Vibrionales</taxon>
        <taxon>Vibrionaceae</taxon>
        <taxon>Vibrio</taxon>
    </lineage>
</organism>
<dbReference type="SMART" id="SM00822">
    <property type="entry name" value="PKS_KR"/>
    <property type="match status" value="1"/>
</dbReference>
<proteinExistence type="inferred from homology"/>
<dbReference type="Gene3D" id="3.40.50.720">
    <property type="entry name" value="NAD(P)-binding Rossmann-like Domain"/>
    <property type="match status" value="1"/>
</dbReference>
<evidence type="ECO:0000259" key="4">
    <source>
        <dbReference type="SMART" id="SM00822"/>
    </source>
</evidence>
<evidence type="ECO:0000313" key="5">
    <source>
        <dbReference type="EMBL" id="MZI92949.1"/>
    </source>
</evidence>
<dbReference type="EMBL" id="WEKT01000008">
    <property type="protein sequence ID" value="MZI92949.1"/>
    <property type="molecule type" value="Genomic_DNA"/>
</dbReference>
<dbReference type="PANTHER" id="PTHR44196:SF1">
    <property type="entry name" value="DEHYDROGENASE_REDUCTASE SDR FAMILY MEMBER 7B"/>
    <property type="match status" value="1"/>
</dbReference>
<reference evidence="5 6" key="1">
    <citation type="submission" date="2019-10" db="EMBL/GenBank/DDBJ databases">
        <title>Vibrio sp. nov. isolated from a shrimp pond.</title>
        <authorList>
            <person name="Gomez-Gil B."/>
            <person name="Enciso-Ibarra J."/>
            <person name="Enciso-Ibarra K."/>
            <person name="Bolan-Mejia C."/>
        </authorList>
    </citation>
    <scope>NUCLEOTIDE SEQUENCE [LARGE SCALE GENOMIC DNA]</scope>
    <source>
        <strain evidence="5 6">CAIM 722</strain>
    </source>
</reference>
<evidence type="ECO:0000313" key="6">
    <source>
        <dbReference type="Proteomes" id="UP000462621"/>
    </source>
</evidence>
<name>A0A7X4RUC8_9VIBR</name>
<dbReference type="InterPro" id="IPR036291">
    <property type="entry name" value="NAD(P)-bd_dom_sf"/>
</dbReference>
<accession>A0A7X4RUC8</accession>
<keyword evidence="6" id="KW-1185">Reference proteome</keyword>
<dbReference type="SUPFAM" id="SSF51735">
    <property type="entry name" value="NAD(P)-binding Rossmann-fold domains"/>
    <property type="match status" value="1"/>
</dbReference>
<comment type="similarity">
    <text evidence="1 3">Belongs to the short-chain dehydrogenases/reductases (SDR) family.</text>
</comment>
<dbReference type="PANTHER" id="PTHR44196">
    <property type="entry name" value="DEHYDROGENASE/REDUCTASE SDR FAMILY MEMBER 7B"/>
    <property type="match status" value="1"/>
</dbReference>
<evidence type="ECO:0000256" key="2">
    <source>
        <dbReference type="ARBA" id="ARBA00023002"/>
    </source>
</evidence>